<dbReference type="AlphaFoldDB" id="A0A3B0SLK1"/>
<dbReference type="EMBL" id="UOEK01000385">
    <property type="protein sequence ID" value="VAW07141.1"/>
    <property type="molecule type" value="Genomic_DNA"/>
</dbReference>
<evidence type="ECO:0000313" key="1">
    <source>
        <dbReference type="EMBL" id="VAW07141.1"/>
    </source>
</evidence>
<accession>A0A3B0SLK1</accession>
<reference evidence="1" key="1">
    <citation type="submission" date="2018-06" db="EMBL/GenBank/DDBJ databases">
        <authorList>
            <person name="Zhirakovskaya E."/>
        </authorList>
    </citation>
    <scope>NUCLEOTIDE SEQUENCE</scope>
</reference>
<name>A0A3B0SLK1_9ZZZZ</name>
<protein>
    <submittedName>
        <fullName evidence="1">Uncharacterized protein</fullName>
    </submittedName>
</protein>
<organism evidence="1">
    <name type="scientific">hydrothermal vent metagenome</name>
    <dbReference type="NCBI Taxonomy" id="652676"/>
    <lineage>
        <taxon>unclassified sequences</taxon>
        <taxon>metagenomes</taxon>
        <taxon>ecological metagenomes</taxon>
    </lineage>
</organism>
<sequence>MRRIIYLLLVVAMMTTTVTPASAGSNHIVSGGTTECVYWSWHRLNNDVVTAETNLYTGLCTKVKVEANIKVDGAWTIVRDTRWTGYVYVWAGYDLFNWTRHTVWSSDLSSKSVWKMY</sequence>
<proteinExistence type="predicted"/>
<gene>
    <name evidence="1" type="ORF">MNBD_ACTINO02-3065</name>
</gene>